<evidence type="ECO:0000313" key="2">
    <source>
        <dbReference type="Proteomes" id="UP000195667"/>
    </source>
</evidence>
<proteinExistence type="predicted"/>
<gene>
    <name evidence="1" type="ORF">CRENPOLYSF1_600007</name>
</gene>
<name>A0A1R4HF75_9GAMM</name>
<keyword evidence="2" id="KW-1185">Reference proteome</keyword>
<organism evidence="1 2">
    <name type="scientific">Crenothrix polyspora</name>
    <dbReference type="NCBI Taxonomy" id="360316"/>
    <lineage>
        <taxon>Bacteria</taxon>
        <taxon>Pseudomonadati</taxon>
        <taxon>Pseudomonadota</taxon>
        <taxon>Gammaproteobacteria</taxon>
        <taxon>Methylococcales</taxon>
        <taxon>Crenotrichaceae</taxon>
        <taxon>Crenothrix</taxon>
    </lineage>
</organism>
<dbReference type="AlphaFoldDB" id="A0A1R4HF75"/>
<reference evidence="2" key="1">
    <citation type="submission" date="2017-02" db="EMBL/GenBank/DDBJ databases">
        <authorList>
            <person name="Daims H."/>
        </authorList>
    </citation>
    <scope>NUCLEOTIDE SEQUENCE [LARGE SCALE GENOMIC DNA]</scope>
</reference>
<sequence>MLSLINTGSSSQWSPKYTVRTFIASADSGEFNLRGRLLSLRSGATSPLPSR</sequence>
<dbReference type="EMBL" id="FUKI01000138">
    <property type="protein sequence ID" value="SJM94905.1"/>
    <property type="molecule type" value="Genomic_DNA"/>
</dbReference>
<dbReference type="Proteomes" id="UP000195667">
    <property type="component" value="Unassembled WGS sequence"/>
</dbReference>
<accession>A0A1R4HF75</accession>
<evidence type="ECO:0000313" key="1">
    <source>
        <dbReference type="EMBL" id="SJM94905.1"/>
    </source>
</evidence>
<protein>
    <submittedName>
        <fullName evidence="1">Uncharacterized protein</fullName>
    </submittedName>
</protein>